<evidence type="ECO:0000256" key="5">
    <source>
        <dbReference type="ARBA" id="ARBA00022989"/>
    </source>
</evidence>
<feature type="transmembrane region" description="Helical" evidence="8">
    <location>
        <begin position="49"/>
        <end position="69"/>
    </location>
</feature>
<feature type="transmembrane region" description="Helical" evidence="8">
    <location>
        <begin position="108"/>
        <end position="125"/>
    </location>
</feature>
<evidence type="ECO:0000313" key="9">
    <source>
        <dbReference type="EMBL" id="KMO32347.1"/>
    </source>
</evidence>
<feature type="region of interest" description="Disordered" evidence="7">
    <location>
        <begin position="142"/>
        <end position="183"/>
    </location>
</feature>
<evidence type="ECO:0000256" key="7">
    <source>
        <dbReference type="SAM" id="MobiDB-lite"/>
    </source>
</evidence>
<dbReference type="EMBL" id="LABX01000137">
    <property type="protein sequence ID" value="KMO32347.1"/>
    <property type="molecule type" value="Genomic_DNA"/>
</dbReference>
<dbReference type="Pfam" id="PF07681">
    <property type="entry name" value="DoxX"/>
    <property type="match status" value="1"/>
</dbReference>
<dbReference type="PATRIC" id="fig|270351.6.peg.1124"/>
<evidence type="ECO:0000256" key="4">
    <source>
        <dbReference type="ARBA" id="ARBA00022692"/>
    </source>
</evidence>
<sequence>MRGRVAVRNDGILLAGRLLLASALLPAAIGRALNPSGFALTLAATGMPAPNAVATASVVIGLFGPLLLALGLLPRLVGLGLALHAVAAGLLLHRFWEFSGAVARVEQELFLAQLGLAAGFVLYAVTGPGGWSWQGWWHGVERTAPPAPKGPVSKGLAAKEPAPKAPRKRAAAPRGPRPDRAAA</sequence>
<keyword evidence="4 8" id="KW-0812">Transmembrane</keyword>
<evidence type="ECO:0000256" key="2">
    <source>
        <dbReference type="ARBA" id="ARBA00006679"/>
    </source>
</evidence>
<comment type="similarity">
    <text evidence="2">Belongs to the DoxX family.</text>
</comment>
<dbReference type="AlphaFoldDB" id="A0A0J6SF70"/>
<gene>
    <name evidence="9" type="ORF">VP06_17735</name>
</gene>
<protein>
    <submittedName>
        <fullName evidence="9">DoxX family protein</fullName>
    </submittedName>
</protein>
<comment type="caution">
    <text evidence="9">The sequence shown here is derived from an EMBL/GenBank/DDBJ whole genome shotgun (WGS) entry which is preliminary data.</text>
</comment>
<keyword evidence="6 8" id="KW-0472">Membrane</keyword>
<evidence type="ECO:0000256" key="6">
    <source>
        <dbReference type="ARBA" id="ARBA00023136"/>
    </source>
</evidence>
<name>A0A0J6SF70_9HYPH</name>
<feature type="transmembrane region" description="Helical" evidence="8">
    <location>
        <begin position="12"/>
        <end position="29"/>
    </location>
</feature>
<organism evidence="9 10">
    <name type="scientific">Methylobacterium aquaticum</name>
    <dbReference type="NCBI Taxonomy" id="270351"/>
    <lineage>
        <taxon>Bacteria</taxon>
        <taxon>Pseudomonadati</taxon>
        <taxon>Pseudomonadota</taxon>
        <taxon>Alphaproteobacteria</taxon>
        <taxon>Hyphomicrobiales</taxon>
        <taxon>Methylobacteriaceae</taxon>
        <taxon>Methylobacterium</taxon>
    </lineage>
</organism>
<dbReference type="OrthoDB" id="8018551at2"/>
<evidence type="ECO:0000313" key="10">
    <source>
        <dbReference type="Proteomes" id="UP000035929"/>
    </source>
</evidence>
<reference evidence="9 10" key="1">
    <citation type="submission" date="2015-03" db="EMBL/GenBank/DDBJ databases">
        <title>Genome sequencing of Methylobacterium aquaticum DSM16371 type strain.</title>
        <authorList>
            <person name="Chaudhry V."/>
            <person name="Patil P.B."/>
        </authorList>
    </citation>
    <scope>NUCLEOTIDE SEQUENCE [LARGE SCALE GENOMIC DNA]</scope>
    <source>
        <strain evidence="9 10">DSM 16371</strain>
    </source>
</reference>
<dbReference type="PANTHER" id="PTHR33452:SF1">
    <property type="entry name" value="INNER MEMBRANE PROTEIN YPHA-RELATED"/>
    <property type="match status" value="1"/>
</dbReference>
<dbReference type="PANTHER" id="PTHR33452">
    <property type="entry name" value="OXIDOREDUCTASE CATD-RELATED"/>
    <property type="match status" value="1"/>
</dbReference>
<dbReference type="GO" id="GO:0005886">
    <property type="term" value="C:plasma membrane"/>
    <property type="evidence" value="ECO:0007669"/>
    <property type="project" value="UniProtKB-SubCell"/>
</dbReference>
<evidence type="ECO:0000256" key="1">
    <source>
        <dbReference type="ARBA" id="ARBA00004651"/>
    </source>
</evidence>
<keyword evidence="5 8" id="KW-1133">Transmembrane helix</keyword>
<accession>A0A0J6SF70</accession>
<evidence type="ECO:0000256" key="8">
    <source>
        <dbReference type="SAM" id="Phobius"/>
    </source>
</evidence>
<dbReference type="InterPro" id="IPR051907">
    <property type="entry name" value="DoxX-like_oxidoreductase"/>
</dbReference>
<dbReference type="Proteomes" id="UP000035929">
    <property type="component" value="Unassembled WGS sequence"/>
</dbReference>
<feature type="transmembrane region" description="Helical" evidence="8">
    <location>
        <begin position="76"/>
        <end position="96"/>
    </location>
</feature>
<evidence type="ECO:0000256" key="3">
    <source>
        <dbReference type="ARBA" id="ARBA00022475"/>
    </source>
</evidence>
<dbReference type="InterPro" id="IPR032808">
    <property type="entry name" value="DoxX"/>
</dbReference>
<comment type="subcellular location">
    <subcellularLocation>
        <location evidence="1">Cell membrane</location>
        <topology evidence="1">Multi-pass membrane protein</topology>
    </subcellularLocation>
</comment>
<keyword evidence="3" id="KW-1003">Cell membrane</keyword>
<proteinExistence type="inferred from homology"/>